<name>A0ABQ5TH34_9BACI</name>
<evidence type="ECO:0000313" key="2">
    <source>
        <dbReference type="Proteomes" id="UP001275436"/>
    </source>
</evidence>
<proteinExistence type="predicted"/>
<keyword evidence="2" id="KW-1185">Reference proteome</keyword>
<dbReference type="RefSeq" id="WP_317958070.1">
    <property type="nucleotide sequence ID" value="NZ_BSKO01000001.1"/>
</dbReference>
<gene>
    <name evidence="1" type="ORF">MACH08_19720</name>
</gene>
<comment type="caution">
    <text evidence="1">The sequence shown here is derived from an EMBL/GenBank/DDBJ whole genome shotgun (WGS) entry which is preliminary data.</text>
</comment>
<dbReference type="Proteomes" id="UP001275436">
    <property type="component" value="Unassembled WGS sequence"/>
</dbReference>
<protein>
    <submittedName>
        <fullName evidence="1">Uncharacterized protein</fullName>
    </submittedName>
</protein>
<reference evidence="1 2" key="1">
    <citation type="submission" date="2023-02" db="EMBL/GenBank/DDBJ databases">
        <title>Oceanobacillus kimchii IFOP_LL358 isolated form Alexandrium catenella lab strain.</title>
        <authorList>
            <person name="Gajardo G."/>
            <person name="Ueki S."/>
            <person name="Maruyama F."/>
        </authorList>
    </citation>
    <scope>NUCLEOTIDE SEQUENCE [LARGE SCALE GENOMIC DNA]</scope>
    <source>
        <strain evidence="1 2">IFOP_LL358</strain>
    </source>
</reference>
<accession>A0ABQ5TH34</accession>
<organism evidence="1 2">
    <name type="scientific">Oceanobacillus kimchii</name>
    <dbReference type="NCBI Taxonomy" id="746691"/>
    <lineage>
        <taxon>Bacteria</taxon>
        <taxon>Bacillati</taxon>
        <taxon>Bacillota</taxon>
        <taxon>Bacilli</taxon>
        <taxon>Bacillales</taxon>
        <taxon>Bacillaceae</taxon>
        <taxon>Oceanobacillus</taxon>
    </lineage>
</organism>
<dbReference type="EMBL" id="BSKO01000001">
    <property type="protein sequence ID" value="GLO66188.1"/>
    <property type="molecule type" value="Genomic_DNA"/>
</dbReference>
<evidence type="ECO:0000313" key="1">
    <source>
        <dbReference type="EMBL" id="GLO66188.1"/>
    </source>
</evidence>
<sequence>MNKETNYRYLLFAYDSHEAHGGMEDLIFKFNSLKELATDFEFKDLYNYQLVDTSDFSYKEYTNSVIYRVGEDSYEEIVKRRKQELIRWLVEELK</sequence>